<evidence type="ECO:0008006" key="4">
    <source>
        <dbReference type="Google" id="ProtNLM"/>
    </source>
</evidence>
<evidence type="ECO:0000313" key="3">
    <source>
        <dbReference type="Proteomes" id="UP000093199"/>
    </source>
</evidence>
<proteinExistence type="predicted"/>
<keyword evidence="1" id="KW-1133">Transmembrane helix</keyword>
<sequence length="104" mass="11924">MMKNILKFFSYVVCAAVVLCAMGLFMLNEDVTYNEMNIPEGEDLYTLAEKYRGTLSISEWIAIVKRENDMYGTYVYEGQTLIIPVHKDLPSVEDDSIKLARNTQ</sequence>
<comment type="caution">
    <text evidence="2">The sequence shown here is derived from an EMBL/GenBank/DDBJ whole genome shotgun (WGS) entry which is preliminary data.</text>
</comment>
<dbReference type="AlphaFoldDB" id="A0A1C0YKR3"/>
<dbReference type="EMBL" id="MASJ01000003">
    <property type="protein sequence ID" value="OCS87762.1"/>
    <property type="molecule type" value="Genomic_DNA"/>
</dbReference>
<keyword evidence="1" id="KW-0472">Membrane</keyword>
<dbReference type="Proteomes" id="UP000093199">
    <property type="component" value="Unassembled WGS sequence"/>
</dbReference>
<dbReference type="RefSeq" id="WP_066543535.1">
    <property type="nucleotide sequence ID" value="NZ_MASJ01000003.1"/>
</dbReference>
<keyword evidence="3" id="KW-1185">Reference proteome</keyword>
<gene>
    <name evidence="2" type="ORF">A6M13_10710</name>
</gene>
<dbReference type="OrthoDB" id="2679564at2"/>
<protein>
    <recommendedName>
        <fullName evidence="4">LysM domain-containing protein</fullName>
    </recommendedName>
</protein>
<organism evidence="2 3">
    <name type="scientific">Caryophanon tenue</name>
    <dbReference type="NCBI Taxonomy" id="33978"/>
    <lineage>
        <taxon>Bacteria</taxon>
        <taxon>Bacillati</taxon>
        <taxon>Bacillota</taxon>
        <taxon>Bacilli</taxon>
        <taxon>Bacillales</taxon>
        <taxon>Caryophanaceae</taxon>
        <taxon>Caryophanon</taxon>
    </lineage>
</organism>
<evidence type="ECO:0000313" key="2">
    <source>
        <dbReference type="EMBL" id="OCS87762.1"/>
    </source>
</evidence>
<dbReference type="STRING" id="33978.A6M13_10710"/>
<name>A0A1C0YKR3_9BACL</name>
<feature type="transmembrane region" description="Helical" evidence="1">
    <location>
        <begin position="6"/>
        <end position="27"/>
    </location>
</feature>
<reference evidence="2 3" key="1">
    <citation type="submission" date="2016-07" db="EMBL/GenBank/DDBJ databases">
        <title>Caryophanon tenue genome sequencing.</title>
        <authorList>
            <person name="Verma A."/>
            <person name="Pal Y."/>
            <person name="Krishnamurthi S."/>
        </authorList>
    </citation>
    <scope>NUCLEOTIDE SEQUENCE [LARGE SCALE GENOMIC DNA]</scope>
    <source>
        <strain evidence="2 3">DSM 14152</strain>
    </source>
</reference>
<accession>A0A1C0YKR3</accession>
<keyword evidence="1" id="KW-0812">Transmembrane</keyword>
<evidence type="ECO:0000256" key="1">
    <source>
        <dbReference type="SAM" id="Phobius"/>
    </source>
</evidence>